<dbReference type="EMBL" id="FWXB01000001">
    <property type="protein sequence ID" value="SMC10486.1"/>
    <property type="molecule type" value="Genomic_DNA"/>
</dbReference>
<evidence type="ECO:0000256" key="1">
    <source>
        <dbReference type="SAM" id="MobiDB-lite"/>
    </source>
</evidence>
<dbReference type="PANTHER" id="PTHR30441">
    <property type="entry name" value="DUF748 DOMAIN-CONTAINING PROTEIN"/>
    <property type="match status" value="1"/>
</dbReference>
<accession>A0A1X7BLH4</accession>
<dbReference type="OrthoDB" id="5439561at2"/>
<protein>
    <submittedName>
        <fullName evidence="3">Putative assembly protein</fullName>
    </submittedName>
</protein>
<reference evidence="3 4" key="1">
    <citation type="submission" date="2017-03" db="EMBL/GenBank/DDBJ databases">
        <authorList>
            <person name="Afonso C.L."/>
            <person name="Miller P.J."/>
            <person name="Scott M.A."/>
            <person name="Spackman E."/>
            <person name="Goraichik I."/>
            <person name="Dimitrov K.M."/>
            <person name="Suarez D.L."/>
            <person name="Swayne D.E."/>
        </authorList>
    </citation>
    <scope>NUCLEOTIDE SEQUENCE [LARGE SCALE GENOMIC DNA]</scope>
    <source>
        <strain evidence="3 4">CECT 7745</strain>
    </source>
</reference>
<gene>
    <name evidence="3" type="ORF">ROA7745_00293</name>
</gene>
<organism evidence="3 4">
    <name type="scientific">Roseovarius aestuarii</name>
    <dbReference type="NCBI Taxonomy" id="475083"/>
    <lineage>
        <taxon>Bacteria</taxon>
        <taxon>Pseudomonadati</taxon>
        <taxon>Pseudomonadota</taxon>
        <taxon>Alphaproteobacteria</taxon>
        <taxon>Rhodobacterales</taxon>
        <taxon>Roseobacteraceae</taxon>
        <taxon>Roseovarius</taxon>
    </lineage>
</organism>
<dbReference type="RefSeq" id="WP_085798445.1">
    <property type="nucleotide sequence ID" value="NZ_FWXB01000001.1"/>
</dbReference>
<evidence type="ECO:0000313" key="3">
    <source>
        <dbReference type="EMBL" id="SMC10486.1"/>
    </source>
</evidence>
<feature type="compositionally biased region" description="Gly residues" evidence="1">
    <location>
        <begin position="352"/>
        <end position="366"/>
    </location>
</feature>
<dbReference type="InterPro" id="IPR007844">
    <property type="entry name" value="AsmA"/>
</dbReference>
<keyword evidence="4" id="KW-1185">Reference proteome</keyword>
<name>A0A1X7BLH4_9RHOB</name>
<feature type="domain" description="AsmA" evidence="2">
    <location>
        <begin position="329"/>
        <end position="550"/>
    </location>
</feature>
<dbReference type="AlphaFoldDB" id="A0A1X7BLH4"/>
<feature type="domain" description="AsmA" evidence="2">
    <location>
        <begin position="7"/>
        <end position="195"/>
    </location>
</feature>
<dbReference type="Pfam" id="PF05170">
    <property type="entry name" value="AsmA"/>
    <property type="match status" value="2"/>
</dbReference>
<dbReference type="PANTHER" id="PTHR30441:SF4">
    <property type="entry name" value="PROTEIN ASMA"/>
    <property type="match status" value="1"/>
</dbReference>
<feature type="region of interest" description="Disordered" evidence="1">
    <location>
        <begin position="352"/>
        <end position="373"/>
    </location>
</feature>
<proteinExistence type="predicted"/>
<dbReference type="GO" id="GO:0005886">
    <property type="term" value="C:plasma membrane"/>
    <property type="evidence" value="ECO:0007669"/>
    <property type="project" value="TreeGrafter"/>
</dbReference>
<evidence type="ECO:0000259" key="2">
    <source>
        <dbReference type="Pfam" id="PF05170"/>
    </source>
</evidence>
<dbReference type="GO" id="GO:0090313">
    <property type="term" value="P:regulation of protein targeting to membrane"/>
    <property type="evidence" value="ECO:0007669"/>
    <property type="project" value="TreeGrafter"/>
</dbReference>
<evidence type="ECO:0000313" key="4">
    <source>
        <dbReference type="Proteomes" id="UP000193224"/>
    </source>
</evidence>
<sequence>MKWIIRLLGLLLVMVVIVLGALFFLPGDRIAKIAADQVSTMTGRQVEMSGKTRLSFYPVLGISTGRVTVANAGWSDAGPMLSADSFKIGVEPSALWGGDIRITGLEAVNPTILLERGADGRVNWELGVEGVAASGQTAPADPADPVTPAEPARSRALALTLDQALITGATLHYIDHGTGQQTTLANSDLDLRWPAYQGEATFDAVLRPAGKEVKINGRLGTVAKFIEGGISEMKATLTAPGGSLSFDGRGASLPQLAGAFSADLKDTAKFLSSVGISGVDIPKGLGRKLTARGDVTITEDMQITLRDGVLDLDQNKLNIGADLDLAGERPRINAQLRAGALDFSALASGNSTAGGGDGGGSGGGTKSTGTAVQSGWSKDRIDVSALGLLDGEVALVADRLDFGTFNFGKTRILTSIDRSRAVFGLRELNGYGGLVTGEFVANNRNGLSVAGDMVAKDIDMKALLTDAAGITRFSSKGTAKLKFLGTGQSVDAIMKSLDGSASVRTGNGHISGFDLDKLMRSGNGTGGTTVFDSLKASFAIADGQMHNNDLKMKMPLAQATGQGRIGLGTQDLDYTFTPELLAGDNTRGLAIPVRIHGPWANPRFTPDVEKALDLNLKKEKRKLRKKAKKEAKKLLQKELEDGAAKELFKLFE</sequence>
<dbReference type="InterPro" id="IPR052894">
    <property type="entry name" value="AsmA-related"/>
</dbReference>
<dbReference type="Proteomes" id="UP000193224">
    <property type="component" value="Unassembled WGS sequence"/>
</dbReference>